<comment type="caution">
    <text evidence="1">The sequence shown here is derived from an EMBL/GenBank/DDBJ whole genome shotgun (WGS) entry which is preliminary data.</text>
</comment>
<name>A0A562HYY2_9GAMM</name>
<evidence type="ECO:0000313" key="2">
    <source>
        <dbReference type="Proteomes" id="UP000319627"/>
    </source>
</evidence>
<dbReference type="AlphaFoldDB" id="A0A562HYY2"/>
<dbReference type="EMBL" id="VLKG01000015">
    <property type="protein sequence ID" value="TWH63970.1"/>
    <property type="molecule type" value="Genomic_DNA"/>
</dbReference>
<dbReference type="OrthoDB" id="8527942at2"/>
<evidence type="ECO:0000313" key="1">
    <source>
        <dbReference type="EMBL" id="TWH63970.1"/>
    </source>
</evidence>
<dbReference type="Proteomes" id="UP000319627">
    <property type="component" value="Unassembled WGS sequence"/>
</dbReference>
<proteinExistence type="predicted"/>
<sequence length="114" mass="11814">MYVPNSAYPARSKVQGLESDGSFTRGFIATACLSAFQEQRVPSSPKQFKRVLRHALQGGAALAAGTHAAIAVKQGNYLGAVLATALGAASVLAVERLLQESSTSAPELINGQEA</sequence>
<organism evidence="1 2">
    <name type="scientific">Azomonas agilis</name>
    <dbReference type="NCBI Taxonomy" id="116849"/>
    <lineage>
        <taxon>Bacteria</taxon>
        <taxon>Pseudomonadati</taxon>
        <taxon>Pseudomonadota</taxon>
        <taxon>Gammaproteobacteria</taxon>
        <taxon>Pseudomonadales</taxon>
        <taxon>Pseudomonadaceae</taxon>
        <taxon>Azomonas</taxon>
    </lineage>
</organism>
<keyword evidence="2" id="KW-1185">Reference proteome</keyword>
<reference evidence="1 2" key="1">
    <citation type="submission" date="2019-07" db="EMBL/GenBank/DDBJ databases">
        <title>Genomic Encyclopedia of Type Strains, Phase I: the one thousand microbial genomes (KMG-I) project.</title>
        <authorList>
            <person name="Kyrpides N."/>
        </authorList>
    </citation>
    <scope>NUCLEOTIDE SEQUENCE [LARGE SCALE GENOMIC DNA]</scope>
    <source>
        <strain evidence="1 2">DSM 375</strain>
    </source>
</reference>
<protein>
    <submittedName>
        <fullName evidence="1">Uncharacterized protein</fullName>
    </submittedName>
</protein>
<gene>
    <name evidence="1" type="ORF">LX59_02934</name>
</gene>
<dbReference type="RefSeq" id="WP_144573185.1">
    <property type="nucleotide sequence ID" value="NZ_VLKG01000015.1"/>
</dbReference>
<accession>A0A562HYY2</accession>